<feature type="compositionally biased region" description="Gly residues" evidence="1">
    <location>
        <begin position="820"/>
        <end position="829"/>
    </location>
</feature>
<gene>
    <name evidence="3" type="ORF">PCOR1329_LOCUS9305</name>
</gene>
<reference evidence="3" key="1">
    <citation type="submission" date="2023-10" db="EMBL/GenBank/DDBJ databases">
        <authorList>
            <person name="Chen Y."/>
            <person name="Shah S."/>
            <person name="Dougan E. K."/>
            <person name="Thang M."/>
            <person name="Chan C."/>
        </authorList>
    </citation>
    <scope>NUCLEOTIDE SEQUENCE [LARGE SCALE GENOMIC DNA]</scope>
</reference>
<feature type="compositionally biased region" description="Basic and acidic residues" evidence="1">
    <location>
        <begin position="595"/>
        <end position="614"/>
    </location>
</feature>
<proteinExistence type="predicted"/>
<protein>
    <recommendedName>
        <fullName evidence="2">WWE domain-containing protein</fullName>
    </recommendedName>
</protein>
<feature type="compositionally biased region" description="Basic and acidic residues" evidence="1">
    <location>
        <begin position="885"/>
        <end position="894"/>
    </location>
</feature>
<feature type="compositionally biased region" description="Low complexity" evidence="1">
    <location>
        <begin position="652"/>
        <end position="696"/>
    </location>
</feature>
<name>A0ABN9QD45_9DINO</name>
<dbReference type="Gene3D" id="3.30.720.50">
    <property type="match status" value="1"/>
</dbReference>
<dbReference type="SUPFAM" id="SSF117839">
    <property type="entry name" value="WWE domain"/>
    <property type="match status" value="1"/>
</dbReference>
<feature type="non-terminal residue" evidence="3">
    <location>
        <position position="1"/>
    </location>
</feature>
<feature type="region of interest" description="Disordered" evidence="1">
    <location>
        <begin position="1168"/>
        <end position="1187"/>
    </location>
</feature>
<comment type="caution">
    <text evidence="3">The sequence shown here is derived from an EMBL/GenBank/DDBJ whole genome shotgun (WGS) entry which is preliminary data.</text>
</comment>
<keyword evidence="4" id="KW-1185">Reference proteome</keyword>
<evidence type="ECO:0000256" key="1">
    <source>
        <dbReference type="SAM" id="MobiDB-lite"/>
    </source>
</evidence>
<feature type="domain" description="WWE" evidence="2">
    <location>
        <begin position="1180"/>
        <end position="1255"/>
    </location>
</feature>
<feature type="region of interest" description="Disordered" evidence="1">
    <location>
        <begin position="595"/>
        <end position="908"/>
    </location>
</feature>
<dbReference type="PROSITE" id="PS50918">
    <property type="entry name" value="WWE"/>
    <property type="match status" value="1"/>
</dbReference>
<feature type="region of interest" description="Disordered" evidence="1">
    <location>
        <begin position="941"/>
        <end position="973"/>
    </location>
</feature>
<feature type="compositionally biased region" description="Basic residues" evidence="1">
    <location>
        <begin position="618"/>
        <end position="634"/>
    </location>
</feature>
<accession>A0ABN9QD45</accession>
<dbReference type="Proteomes" id="UP001189429">
    <property type="component" value="Unassembled WGS sequence"/>
</dbReference>
<sequence length="1425" mass="149954">RCAEQACRQLRRLGGPAAAGAAGAARAALVQAAAELQVLRWLSGGDGPWAAAAAAGLTGEQRVEPPEGLARELREWSLLAVQSHAMEALSAVFAEEAVGTRLAFVLSPATLPRYHSSWKAEGAVLAPEALLVKSGFSCAWALNLCTSIAANTSIENHAAHQSLLDSLATAYTGTQGQPAPPREWAALCRFLAAQLHGLRACGLEARGGAQAEGLLREVGRVLSEGQRGEPLRRAGEGLEQLKAAVEELTARGDSGCYEFSGDWPMGLVPLARSFLAPALDLLARRCGPRGPAEGDELSLQGAAWALAAMWRLQSGGGAFTPGGADACEVAAQARAGLREWEDAARRELAMRAQEELAINVRWGAAEGAAADLACERRCLREEAEGLGAFCRLRPPLAEAAVPEHLRSQPAVAAACMGDGGAPPSYGELCQESGVVLDDHRPPRADLEAAGAPGRGEHASDDAVLMSELANLKRSSLAFLERLRARFPLHSDLVDPVALSVRLLVHGLHLMHHRLWSPAPGAEGLGCLDGVLQAPALAAARPQEALGGGAGEGAAHPEAAIWWMRWLAVQRQQAPGVLLAPGLAGTLEVLRALGQRHRDEEDRRAQEELAKERRPSGWPRRRRARARARARRPRLARSSSLAPSGQRWPSCWASRASTAPETPATTAWTPRRRAGTPSTTSSPGGPGTARRGTPARGPSRRPRGTWGRIGTRSGTSATSACRPSAPARGRRGRRPRSAGRSCARRRWTPRWTGAARAPQRGMARRGFAGPQGADAAQRRRRAHPAVRDAAGAPCLPAAPAGEAAAGGGHERPQALRARGGQAQGAQGGGLRLLRPKQPRHLAAAGHPPGGAARTCARAARGVRGPPVAAGDRGPRGEDAAAAGAPDHPHVHRDDAGGTPGPRRRVGGGRVPRRLVGSAAAAAGGPGRPAAGEAADRVAGVAPDPREALGAPGRQVVAPPGGADEVRGQPPRAGRRAAEVPAHLPSGAVPAAPPHAAGRRTVARGRGGLWLLGGQETAFTIMTRHASKWLAVVDKALSKNRESVEKEAVAVAVRALQQVHGFNVILSAAASSEERLLLHAKPSCRSGDRSQVARLSEEYRCAFLSNVLFLSQEGPWLSSRLRSWLKETKGQLQIQYAFAGEGQVFLPRFSGLVLRHIGDTLPRQCREADCSSAGEPAVGPHEGVPDGPADGEREAWEVKTNKGWRELDPEALAALEAARAAGGAVARFRARGFGYELDLAARVQRNVETGRCREVRPRQWEPPAPAPSRPRAPHQACVVAVRRGALSELLLCVACVDEKAALLCKAGLLFGEVLCTGGKSLQEDDGGDDELACAISARGEPWNFGRRFMTYTVRAGRHAGLRAVGVGSSRAKRRRAAHLALAATAALHALPVGGGGPPHLRAELQGLARVAEAAERARTDLWRRCSR</sequence>
<feature type="compositionally biased region" description="Low complexity" evidence="1">
    <location>
        <begin position="786"/>
        <end position="802"/>
    </location>
</feature>
<evidence type="ECO:0000313" key="4">
    <source>
        <dbReference type="Proteomes" id="UP001189429"/>
    </source>
</evidence>
<dbReference type="InterPro" id="IPR004170">
    <property type="entry name" value="WWE_dom"/>
</dbReference>
<organism evidence="3 4">
    <name type="scientific">Prorocentrum cordatum</name>
    <dbReference type="NCBI Taxonomy" id="2364126"/>
    <lineage>
        <taxon>Eukaryota</taxon>
        <taxon>Sar</taxon>
        <taxon>Alveolata</taxon>
        <taxon>Dinophyceae</taxon>
        <taxon>Prorocentrales</taxon>
        <taxon>Prorocentraceae</taxon>
        <taxon>Prorocentrum</taxon>
    </lineage>
</organism>
<feature type="compositionally biased region" description="Low complexity" evidence="1">
    <location>
        <begin position="635"/>
        <end position="644"/>
    </location>
</feature>
<dbReference type="EMBL" id="CAUYUJ010002581">
    <property type="protein sequence ID" value="CAK0801435.1"/>
    <property type="molecule type" value="Genomic_DNA"/>
</dbReference>
<dbReference type="InterPro" id="IPR037197">
    <property type="entry name" value="WWE_dom_sf"/>
</dbReference>
<evidence type="ECO:0000259" key="2">
    <source>
        <dbReference type="PROSITE" id="PS50918"/>
    </source>
</evidence>
<dbReference type="Pfam" id="PF02825">
    <property type="entry name" value="WWE"/>
    <property type="match status" value="1"/>
</dbReference>
<feature type="compositionally biased region" description="Low complexity" evidence="1">
    <location>
        <begin position="839"/>
        <end position="870"/>
    </location>
</feature>
<feature type="compositionally biased region" description="Basic residues" evidence="1">
    <location>
        <begin position="727"/>
        <end position="747"/>
    </location>
</feature>
<evidence type="ECO:0000313" key="3">
    <source>
        <dbReference type="EMBL" id="CAK0801435.1"/>
    </source>
</evidence>